<feature type="domain" description="Protein kinase" evidence="6">
    <location>
        <begin position="712"/>
        <end position="1051"/>
    </location>
</feature>
<feature type="compositionally biased region" description="Basic and acidic residues" evidence="5">
    <location>
        <begin position="2336"/>
        <end position="2355"/>
    </location>
</feature>
<dbReference type="InterPro" id="IPR051681">
    <property type="entry name" value="Ser/Thr_Kinases-Pseudokinases"/>
</dbReference>
<dbReference type="InterPro" id="IPR000719">
    <property type="entry name" value="Prot_kinase_dom"/>
</dbReference>
<dbReference type="PANTHER" id="PTHR44329:SF140">
    <property type="entry name" value="INACTIVE PROTEIN TYROSINE KINASE PTKL"/>
    <property type="match status" value="1"/>
</dbReference>
<dbReference type="Gene3D" id="1.25.40.10">
    <property type="entry name" value="Tetratricopeptide repeat domain"/>
    <property type="match status" value="1"/>
</dbReference>
<evidence type="ECO:0000259" key="6">
    <source>
        <dbReference type="PROSITE" id="PS50011"/>
    </source>
</evidence>
<feature type="compositionally biased region" description="Acidic residues" evidence="5">
    <location>
        <begin position="866"/>
        <end position="877"/>
    </location>
</feature>
<dbReference type="PRINTS" id="PR00109">
    <property type="entry name" value="TYRKINASE"/>
</dbReference>
<feature type="compositionally biased region" description="Basic and acidic residues" evidence="5">
    <location>
        <begin position="826"/>
        <end position="838"/>
    </location>
</feature>
<keyword evidence="3 4" id="KW-0067">ATP-binding</keyword>
<keyword evidence="2 4" id="KW-0547">Nucleotide-binding</keyword>
<feature type="compositionally biased region" description="Acidic residues" evidence="5">
    <location>
        <begin position="2268"/>
        <end position="2335"/>
    </location>
</feature>
<name>A0ABR2HEK6_9EUKA</name>
<dbReference type="Pfam" id="PF08238">
    <property type="entry name" value="Sel1"/>
    <property type="match status" value="2"/>
</dbReference>
<evidence type="ECO:0000256" key="3">
    <source>
        <dbReference type="ARBA" id="ARBA00022840"/>
    </source>
</evidence>
<feature type="domain" description="Protein kinase" evidence="6">
    <location>
        <begin position="1468"/>
        <end position="1742"/>
    </location>
</feature>
<feature type="region of interest" description="Disordered" evidence="5">
    <location>
        <begin position="815"/>
        <end position="879"/>
    </location>
</feature>
<dbReference type="PROSITE" id="PS50011">
    <property type="entry name" value="PROTEIN_KINASE_DOM"/>
    <property type="match status" value="6"/>
</dbReference>
<feature type="compositionally biased region" description="Basic and acidic residues" evidence="5">
    <location>
        <begin position="856"/>
        <end position="865"/>
    </location>
</feature>
<dbReference type="PROSITE" id="PS00107">
    <property type="entry name" value="PROTEIN_KINASE_ATP"/>
    <property type="match status" value="1"/>
</dbReference>
<feature type="region of interest" description="Disordered" evidence="5">
    <location>
        <begin position="2118"/>
        <end position="2138"/>
    </location>
</feature>
<dbReference type="InterPro" id="IPR011990">
    <property type="entry name" value="TPR-like_helical_dom_sf"/>
</dbReference>
<keyword evidence="8" id="KW-1185">Reference proteome</keyword>
<protein>
    <recommendedName>
        <fullName evidence="6">Protein kinase domain-containing protein</fullName>
    </recommendedName>
</protein>
<keyword evidence="1" id="KW-0723">Serine/threonine-protein kinase</keyword>
<dbReference type="Proteomes" id="UP001470230">
    <property type="component" value="Unassembled WGS sequence"/>
</dbReference>
<dbReference type="InterPro" id="IPR006597">
    <property type="entry name" value="Sel1-like"/>
</dbReference>
<feature type="region of interest" description="Disordered" evidence="5">
    <location>
        <begin position="2159"/>
        <end position="2372"/>
    </location>
</feature>
<evidence type="ECO:0000256" key="5">
    <source>
        <dbReference type="SAM" id="MobiDB-lite"/>
    </source>
</evidence>
<dbReference type="SUPFAM" id="SSF81901">
    <property type="entry name" value="HCP-like"/>
    <property type="match status" value="3"/>
</dbReference>
<dbReference type="Gene3D" id="1.10.510.10">
    <property type="entry name" value="Transferase(Phosphotransferase) domain 1"/>
    <property type="match status" value="6"/>
</dbReference>
<evidence type="ECO:0000256" key="1">
    <source>
        <dbReference type="ARBA" id="ARBA00022527"/>
    </source>
</evidence>
<keyword evidence="1" id="KW-0418">Kinase</keyword>
<dbReference type="PANTHER" id="PTHR44329">
    <property type="entry name" value="SERINE/THREONINE-PROTEIN KINASE TNNI3K-RELATED"/>
    <property type="match status" value="1"/>
</dbReference>
<dbReference type="EMBL" id="JAPFFF010000030">
    <property type="protein sequence ID" value="KAK8845845.1"/>
    <property type="molecule type" value="Genomic_DNA"/>
</dbReference>
<evidence type="ECO:0000256" key="4">
    <source>
        <dbReference type="PROSITE-ProRule" id="PRU10141"/>
    </source>
</evidence>
<dbReference type="SMART" id="SM00220">
    <property type="entry name" value="S_TKc"/>
    <property type="match status" value="6"/>
</dbReference>
<comment type="caution">
    <text evidence="7">The sequence shown here is derived from an EMBL/GenBank/DDBJ whole genome shotgun (WGS) entry which is preliminary data.</text>
</comment>
<dbReference type="PROSITE" id="PS00108">
    <property type="entry name" value="PROTEIN_KINASE_ST"/>
    <property type="match status" value="2"/>
</dbReference>
<feature type="domain" description="Protein kinase" evidence="6">
    <location>
        <begin position="14"/>
        <end position="317"/>
    </location>
</feature>
<reference evidence="7 8" key="1">
    <citation type="submission" date="2024-04" db="EMBL/GenBank/DDBJ databases">
        <title>Tritrichomonas musculus Genome.</title>
        <authorList>
            <person name="Alves-Ferreira E."/>
            <person name="Grigg M."/>
            <person name="Lorenzi H."/>
            <person name="Galac M."/>
        </authorList>
    </citation>
    <scope>NUCLEOTIDE SEQUENCE [LARGE SCALE GENOMIC DNA]</scope>
    <source>
        <strain evidence="7 8">EAF2021</strain>
    </source>
</reference>
<evidence type="ECO:0000256" key="2">
    <source>
        <dbReference type="ARBA" id="ARBA00022741"/>
    </source>
</evidence>
<evidence type="ECO:0000313" key="8">
    <source>
        <dbReference type="Proteomes" id="UP001470230"/>
    </source>
</evidence>
<dbReference type="InterPro" id="IPR001245">
    <property type="entry name" value="Ser-Thr/Tyr_kinase_cat_dom"/>
</dbReference>
<dbReference type="SMART" id="SM00671">
    <property type="entry name" value="SEL1"/>
    <property type="match status" value="4"/>
</dbReference>
<feature type="compositionally biased region" description="Acidic residues" evidence="5">
    <location>
        <begin position="839"/>
        <end position="855"/>
    </location>
</feature>
<feature type="binding site" evidence="4">
    <location>
        <position position="1497"/>
    </location>
    <ligand>
        <name>ATP</name>
        <dbReference type="ChEBI" id="CHEBI:30616"/>
    </ligand>
</feature>
<dbReference type="InterPro" id="IPR017441">
    <property type="entry name" value="Protein_kinase_ATP_BS"/>
</dbReference>
<dbReference type="SUPFAM" id="SSF56112">
    <property type="entry name" value="Protein kinase-like (PK-like)"/>
    <property type="match status" value="6"/>
</dbReference>
<feature type="domain" description="Protein kinase" evidence="6">
    <location>
        <begin position="367"/>
        <end position="635"/>
    </location>
</feature>
<sequence>MHHLAKETLDLKDYEKHDKLFFNRKTKYYEIMDPITGNKNIAKIFLKTVDNCSRKHILNLYREIYINSKIKHPSFLQYKGFSFLDFKSRRRPVIVFDHISNFPLNLQIKSSLKDKSLSDKKTKIRYQIDPPKKDQYEKIHQKINIKLTPTKKLIILYGIASGMSYLHSHNILHRNLSTSSIFFDDSLLPKITGLDFSKPLVQISPLDEPKKDGKLIGDIKNLAPEILLNLEYGKASDVYSFSLLMYELMTSKLPYDDLSKKKEIIEKIGKNGNRPNIDSNIPRVYQKLIEKCWTQNPKERPTFDEIAFELRNNSEFITYEVDKEEFYEYVKFIENSTVEFDTEKTIDELDLFLKEISNQMKISKIDYNDHLPMNSNSLLDIEKYLKKGDNLNYQAIEKETNIKFHVDSCLREINTFLRYEIVNFARSVNIVSQLNHPAILKFIGYSPVDFDNMEIPICLTENYHTEECFKDDTLKLIVLYGVASGMAYLHSHNILHRNLKLESIYMNDFMLPKFYGFEIAKEINGDSTGPNKTIKGTPIYIAPEVYLNEGYSKKSDVYSYSLILYEIITNEKPYSNLLSPKEIKEKVAYEHQRPIFKKPILSCYRSLIEKCWEPNPKDRPTFEEILTELRTNPDFITDTVDKERFFEYVSYIDNYNATFEPNRRVKQLDDILENRLDSFPDFKHSVHFSNMRKTETNNLIINDDDFLNEKDFEEVSYIKEANIYSIDEFMNIKNKTNYIVETIIPPQYLFRHEIINYSRKLNILLQIYHPLFLETVGYSLDTDGQVSIFNKLYINHNNLANVLLCDKFRKELEEEEEEEEFEEENSEKKEEEYKNEQDKDYEEEENNEKEEEEEFKEDKNKKNKDNEEEDTTDDSMDSDSYLDISLNSTNKLIIIYGIAVGMAYLHSHNIIHRDLKPSNIYLNTVCKPQIAGFEIAKEINGDSTGPNKTIKGTPIYIAPEVYLNEGYSKKSDVYSYSLILYEIITNEKPYSNLLSPKEIKEKVAYEHQRPIFKKPILSCYRSLIEKCWEPNPKDRPTFEEILTELRTNPDFTKGINNEEYQNYIETLDKVENTFKSSRKIEKLDVFVKSKLYKFKEIKSKLNFNTIFETETNNVNTDYDYCDIKGFQKIKMIQENSDDTLYIIKEKKTKNLYIAKRIFEPNNRDNPERPKDLSNELNNLLKLKHPSFLKFIKYSPVYFRSKRNPVIIFENAINGTLERTLEIDRKNKGNPILNDTKKLIIIYGIASAMSYLHSLNIIHCRLRPSNIFLDDFLFPKITGFDISRNLSDNPLFSLKEITNSENFYDDDDFHNSPEIVKNLSFSSACDVFSFAVIAYQLITNELPFIDGDYFTGYRPVFKDTVPNCYKQLIDQCWAHEPEERPTFDEIVTHIKTNKEFITEKVDKEEFLNYVQFNDEFIKSNNNNDLFELDNFIQTQNKRFRKVKIDYNKYRDLSRLHLNVNLGSSDLNLYSKQKKIGNGSFGNVYKVISKQSGIVYAAKVSKYEIDICSDDTILNLSREIDIISSIYHPSILSFIGYCPKNFKSKQKPVIITEFAQNGSLEDVLQMERNGIGNHDWDDTKKLINIYGIAAGMAYLEKRSIIHRDLKPDNILLDEFLYPKIADFGMSKNISYENSINDKKQVKSGFKGTYAFSAPEIVKRNEYSDKGDVYSFAMIMYEIMTGEVPYYGFNHYKFVVEINNGNRPKFNNPIPYCYKNLIQRCWSENASLRPSFSKIRYILESDPNFITENVDKEEFLNYVGYMNEFQQSNIKNENFQFESHKNDSFKNIIVNSKLPKIEEKQDVINHDCFLDLTKYEKQKIIIKKDTIKIYQINEIETQSIFSAHISMNKINYINKEEIENLSNEIKIISQLNHPSLLKFVGFSLFDFKNERKPSIVTEFISNGTLEQVLELEKNNKIINGWDETKKLILIYGIASGMAYMHSYGIVHRSLEPSNIYLNDILFPKIGDFGLLTKFNKAENLTHQSITAEKGINIYTAPEALESNEFSKSSDVYSFAFIVFEVLSNEKPFEEIDKKNQIYKKIVIDGERPTIKESVPHGFQKLIQQCWSQDPNERPDFDDIVHCLKVDQDFLTKEINREDFMKYVKFVDSHTVYIESNHKIDEGGSEIINGNEEHEKEDDGKINEMDSNFILDEEEHVKISEEAADSLGTVQEKNINFEIEDEEDKENEEDKEEDDDEDKEDEEEKVDEEEKKDDEIEEEDEDKEDDEIEEDDEDKEDDEIEEDDEEKEDEEEKEDDEIKEDDEDKKDKKDKEDDEDKEDKEDDENDEEKGDEGNEEDKEEEDDDEKEDEGNEEDKEEEDDDEKEDEGNEEDKEEDDDDEKEGKENNEDKKEEKEFDKNHNFITEKQNAYDHSPSNSQEKFIKIDKEEGSLHPEQSKQQITNFIEENQEEANFSPEIFHNSPTSSLSKNHLAFINQLINSRDAQSLMNFLNANCDNETTSSVFDQVLREAPDLHANLLQAGIHTHNAVAHHKHAICLIFDPKQANYEEAIDHLKESIKLGFNFSHFSLSRLYYEVFKDEKECFKWAEEGFEKGEKYSKCLFGFYVARGIGTKKDLMKGASIILESEAIDFYENFSTEIGLFYSMKKKVDEKEVFKWFEKAFLLRKTTATINNYGVCYIKGIGVTRNISKAIEIFQIVIEKNDSNSMYHLAFLLEKTNPIESLKYYKLLAEKSDSISSFIFKDQNITKIIKAQENLALKYMKENDTENVIKYVFSLINEGCFDVPLRYATFLYKTKNFRQSLVIFDSLFKYNHPIAAYFIGVMKYKGEGCDVDKVESHKIMENLANKGIDKAVEFLEDFVF</sequence>
<evidence type="ECO:0000313" key="7">
    <source>
        <dbReference type="EMBL" id="KAK8845845.1"/>
    </source>
</evidence>
<organism evidence="7 8">
    <name type="scientific">Tritrichomonas musculus</name>
    <dbReference type="NCBI Taxonomy" id="1915356"/>
    <lineage>
        <taxon>Eukaryota</taxon>
        <taxon>Metamonada</taxon>
        <taxon>Parabasalia</taxon>
        <taxon>Tritrichomonadida</taxon>
        <taxon>Tritrichomonadidae</taxon>
        <taxon>Tritrichomonas</taxon>
    </lineage>
</organism>
<proteinExistence type="predicted"/>
<keyword evidence="1" id="KW-0808">Transferase</keyword>
<feature type="domain" description="Protein kinase" evidence="6">
    <location>
        <begin position="1126"/>
        <end position="1396"/>
    </location>
</feature>
<feature type="domain" description="Protein kinase" evidence="6">
    <location>
        <begin position="1812"/>
        <end position="2087"/>
    </location>
</feature>
<dbReference type="InterPro" id="IPR011009">
    <property type="entry name" value="Kinase-like_dom_sf"/>
</dbReference>
<dbReference type="Pfam" id="PF07714">
    <property type="entry name" value="PK_Tyr_Ser-Thr"/>
    <property type="match status" value="5"/>
</dbReference>
<feature type="compositionally biased region" description="Basic and acidic residues" evidence="5">
    <location>
        <begin position="2127"/>
        <end position="2138"/>
    </location>
</feature>
<feature type="compositionally biased region" description="Acidic residues" evidence="5">
    <location>
        <begin position="2174"/>
        <end position="2260"/>
    </location>
</feature>
<gene>
    <name evidence="7" type="ORF">M9Y10_020768</name>
</gene>
<dbReference type="Pfam" id="PF00069">
    <property type="entry name" value="Pkinase"/>
    <property type="match status" value="1"/>
</dbReference>
<accession>A0ABR2HEK6</accession>
<feature type="compositionally biased region" description="Acidic residues" evidence="5">
    <location>
        <begin position="815"/>
        <end position="825"/>
    </location>
</feature>
<dbReference type="InterPro" id="IPR008271">
    <property type="entry name" value="Ser/Thr_kinase_AS"/>
</dbReference>